<keyword evidence="9" id="KW-1185">Reference proteome</keyword>
<dbReference type="Pfam" id="PF07082">
    <property type="entry name" value="DUF1350"/>
    <property type="match status" value="1"/>
</dbReference>
<evidence type="ECO:0000256" key="1">
    <source>
        <dbReference type="ARBA" id="ARBA00004370"/>
    </source>
</evidence>
<gene>
    <name evidence="8" type="ORF">AARE701A_LOCUS12477</name>
</gene>
<comment type="similarity">
    <text evidence="2">Belongs to the TMEM14 family.</text>
</comment>
<evidence type="ECO:0000256" key="5">
    <source>
        <dbReference type="ARBA" id="ARBA00023136"/>
    </source>
</evidence>
<keyword evidence="5 7" id="KW-0472">Membrane</keyword>
<evidence type="ECO:0000256" key="6">
    <source>
        <dbReference type="SAM" id="MobiDB-lite"/>
    </source>
</evidence>
<evidence type="ECO:0000256" key="7">
    <source>
        <dbReference type="SAM" id="Phobius"/>
    </source>
</evidence>
<feature type="transmembrane region" description="Helical" evidence="7">
    <location>
        <begin position="141"/>
        <end position="158"/>
    </location>
</feature>
<dbReference type="InterPro" id="IPR029058">
    <property type="entry name" value="AB_hydrolase_fold"/>
</dbReference>
<dbReference type="PANTHER" id="PTHR34127">
    <property type="entry name" value="OS04G0405600 PROTEIN"/>
    <property type="match status" value="1"/>
</dbReference>
<comment type="subcellular location">
    <subcellularLocation>
        <location evidence="1">Membrane</location>
    </subcellularLocation>
</comment>
<dbReference type="EMBL" id="LR999455">
    <property type="protein sequence ID" value="CAE6074893.1"/>
    <property type="molecule type" value="Genomic_DNA"/>
</dbReference>
<reference evidence="8" key="1">
    <citation type="submission" date="2021-01" db="EMBL/GenBank/DDBJ databases">
        <authorList>
            <person name="Bezrukov I."/>
        </authorList>
    </citation>
    <scope>NUCLEOTIDE SEQUENCE</scope>
</reference>
<dbReference type="AlphaFoldDB" id="A0A8S2AA21"/>
<protein>
    <submittedName>
        <fullName evidence="8">Uncharacterized protein</fullName>
    </submittedName>
</protein>
<keyword evidence="3 7" id="KW-0812">Transmembrane</keyword>
<dbReference type="Gene3D" id="3.40.50.1820">
    <property type="entry name" value="alpha/beta hydrolase"/>
    <property type="match status" value="1"/>
</dbReference>
<evidence type="ECO:0000256" key="2">
    <source>
        <dbReference type="ARBA" id="ARBA00007590"/>
    </source>
</evidence>
<dbReference type="PANTHER" id="PTHR34127:SF3">
    <property type="entry name" value="INITIATION FACTOR 4F SUBUNIT (DUF1350)"/>
    <property type="match status" value="1"/>
</dbReference>
<evidence type="ECO:0000256" key="4">
    <source>
        <dbReference type="ARBA" id="ARBA00022989"/>
    </source>
</evidence>
<dbReference type="InterPro" id="IPR005349">
    <property type="entry name" value="TMEM14"/>
</dbReference>
<feature type="transmembrane region" description="Helical" evidence="7">
    <location>
        <begin position="187"/>
        <end position="206"/>
    </location>
</feature>
<evidence type="ECO:0000313" key="8">
    <source>
        <dbReference type="EMBL" id="CAE6074893.1"/>
    </source>
</evidence>
<feature type="compositionally biased region" description="Gly residues" evidence="6">
    <location>
        <begin position="104"/>
        <end position="114"/>
    </location>
</feature>
<sequence>MADLLLSSSAQSSLLHVRPNLFLLNNSTASPIRSVRFQNSNGFHPLAFASGHRRLPLGEVVPSDSTKTITSTITANCVDSGVKAVEVEPTIDYGGGGGGGIGGDKFGGGGGGGDGNDDGEDGDKEESDGKKGTPLSMSQKLTLGYAFLVGVGGLMGYLKSGSQKSLLAGGLSAAVLLYVFSQLPTKPVLASTVGVVMAGALTYVMGTRYMGSKKIFPAGVVRARAVSLTVTASGSYNRSRNDKVYTRLDSCLVIPPPPRFKKPRAIVKFLGGAFVGAVPELTYSYLKELLAKEGYLIVSVPYNVTFDHEQAAKQVYERFNSCLDTIVSSGIPNANLKPEDLADLPLFSVGHSNGALLQVLTGSYFAEKIPKVNAIISFNNKSATEAVPYFEQLGPLIQQMLPIVEASPVYEMARNASGDVLKLLLDTAGTTILNNDQEALKSFTKLVDQLPSVFGEVGQGVSEFRPSPLENRNCFKCSYSVPHTLLVQFNSDAIDETDLLEETLRPRIESIGGTLEKVRLNGNHLTPCIQDPKWQIGSVYTPADAVAQALKTIPLSETRVLSRTIVDWFRRFED</sequence>
<proteinExistence type="inferred from homology"/>
<evidence type="ECO:0000313" key="9">
    <source>
        <dbReference type="Proteomes" id="UP000682877"/>
    </source>
</evidence>
<dbReference type="InterPro" id="IPR044890">
    <property type="entry name" value="TMEM14_sf"/>
</dbReference>
<dbReference type="Pfam" id="PF03647">
    <property type="entry name" value="Tmemb_14"/>
    <property type="match status" value="1"/>
</dbReference>
<feature type="region of interest" description="Disordered" evidence="6">
    <location>
        <begin position="104"/>
        <end position="135"/>
    </location>
</feature>
<dbReference type="SUPFAM" id="SSF53474">
    <property type="entry name" value="alpha/beta-Hydrolases"/>
    <property type="match status" value="1"/>
</dbReference>
<dbReference type="Proteomes" id="UP000682877">
    <property type="component" value="Chromosome 5"/>
</dbReference>
<dbReference type="Gene3D" id="1.10.10.1740">
    <property type="entry name" value="Transmembrane protein 14-like"/>
    <property type="match status" value="1"/>
</dbReference>
<dbReference type="InterPro" id="IPR010765">
    <property type="entry name" value="DUF1350"/>
</dbReference>
<dbReference type="GO" id="GO:0016020">
    <property type="term" value="C:membrane"/>
    <property type="evidence" value="ECO:0007669"/>
    <property type="project" value="UniProtKB-SubCell"/>
</dbReference>
<accession>A0A8S2AA21</accession>
<organism evidence="8 9">
    <name type="scientific">Arabidopsis arenosa</name>
    <name type="common">Sand rock-cress</name>
    <name type="synonym">Cardaminopsis arenosa</name>
    <dbReference type="NCBI Taxonomy" id="38785"/>
    <lineage>
        <taxon>Eukaryota</taxon>
        <taxon>Viridiplantae</taxon>
        <taxon>Streptophyta</taxon>
        <taxon>Embryophyta</taxon>
        <taxon>Tracheophyta</taxon>
        <taxon>Spermatophyta</taxon>
        <taxon>Magnoliopsida</taxon>
        <taxon>eudicotyledons</taxon>
        <taxon>Gunneridae</taxon>
        <taxon>Pentapetalae</taxon>
        <taxon>rosids</taxon>
        <taxon>malvids</taxon>
        <taxon>Brassicales</taxon>
        <taxon>Brassicaceae</taxon>
        <taxon>Camelineae</taxon>
        <taxon>Arabidopsis</taxon>
    </lineage>
</organism>
<keyword evidence="4 7" id="KW-1133">Transmembrane helix</keyword>
<feature type="compositionally biased region" description="Acidic residues" evidence="6">
    <location>
        <begin position="115"/>
        <end position="126"/>
    </location>
</feature>
<name>A0A8S2AA21_ARAAE</name>
<feature type="transmembrane region" description="Helical" evidence="7">
    <location>
        <begin position="165"/>
        <end position="181"/>
    </location>
</feature>
<evidence type="ECO:0000256" key="3">
    <source>
        <dbReference type="ARBA" id="ARBA00022692"/>
    </source>
</evidence>